<name>A0AAW0YTM8_9TREE</name>
<dbReference type="KEGG" id="kne:92184217"/>
<sequence length="435" mass="47502">MPPKRPSTYSAASQGPSQRRRAQPASPSPDSDSEDDDEDDVQVGGGGGRSEANDEEGDTGTSATQSAKGGLNDTEVKAKAGQLVRYALFHEYRRAPLRRTEIVKNVIPKNPRAYNVVFARAQTILRTTLGCELYELRPRNKGEAVRQAEGGATQTQTQTQTQAQTQRKKGKGRARQLDVIQEDEEEEEEDEDVDEIVPATQTQRATKGAGSKTYILRSTLPSQLLAAMSNPAPFPMGVQEDDDPEDSGALINWEKGDGTSSGHVGLLGVRTVILSIVMCLGRVVTDDHLHALLRRLNLQRETIIPYVTTDSNEPRLTLDKYLEVLAKQSYLEKIKLPGPVGNADAGVIEWRWGNREAEFPEKAAAEFIEEIMMGREGDTSGEESEEEGPRRGGRNGNGNGRARAPQGEEMSKEAKRKKLREDIVKAAGGVLVGAD</sequence>
<dbReference type="PROSITE" id="PS50838">
    <property type="entry name" value="MAGE"/>
    <property type="match status" value="1"/>
</dbReference>
<dbReference type="InterPro" id="IPR041899">
    <property type="entry name" value="MAGE_WH2"/>
</dbReference>
<organism evidence="3 4">
    <name type="scientific">Kwoniella newhampshirensis</name>
    <dbReference type="NCBI Taxonomy" id="1651941"/>
    <lineage>
        <taxon>Eukaryota</taxon>
        <taxon>Fungi</taxon>
        <taxon>Dikarya</taxon>
        <taxon>Basidiomycota</taxon>
        <taxon>Agaricomycotina</taxon>
        <taxon>Tremellomycetes</taxon>
        <taxon>Tremellales</taxon>
        <taxon>Cryptococcaceae</taxon>
        <taxon>Kwoniella</taxon>
    </lineage>
</organism>
<feature type="region of interest" description="Disordered" evidence="1">
    <location>
        <begin position="1"/>
        <end position="73"/>
    </location>
</feature>
<evidence type="ECO:0000313" key="4">
    <source>
        <dbReference type="Proteomes" id="UP001388673"/>
    </source>
</evidence>
<dbReference type="Pfam" id="PF01454">
    <property type="entry name" value="MAGE"/>
    <property type="match status" value="1"/>
</dbReference>
<reference evidence="3 4" key="1">
    <citation type="journal article" date="2024" name="bioRxiv">
        <title>Comparative genomics of Cryptococcus and Kwoniella reveals pathogenesis evolution and contrasting karyotype dynamics via intercentromeric recombination or chromosome fusion.</title>
        <authorList>
            <person name="Coelho M.A."/>
            <person name="David-Palma M."/>
            <person name="Shea T."/>
            <person name="Bowers K."/>
            <person name="McGinley-Smith S."/>
            <person name="Mohammad A.W."/>
            <person name="Gnirke A."/>
            <person name="Yurkov A.M."/>
            <person name="Nowrousian M."/>
            <person name="Sun S."/>
            <person name="Cuomo C.A."/>
            <person name="Heitman J."/>
        </authorList>
    </citation>
    <scope>NUCLEOTIDE SEQUENCE [LARGE SCALE GENOMIC DNA]</scope>
    <source>
        <strain evidence="3 4">CBS 13917</strain>
    </source>
</reference>
<dbReference type="InterPro" id="IPR041898">
    <property type="entry name" value="MAGE_WH1"/>
</dbReference>
<feature type="compositionally biased region" description="Low complexity" evidence="1">
    <location>
        <begin position="152"/>
        <end position="165"/>
    </location>
</feature>
<dbReference type="GO" id="GO:0005634">
    <property type="term" value="C:nucleus"/>
    <property type="evidence" value="ECO:0007669"/>
    <property type="project" value="TreeGrafter"/>
</dbReference>
<proteinExistence type="predicted"/>
<evidence type="ECO:0000313" key="3">
    <source>
        <dbReference type="EMBL" id="KAK8844165.1"/>
    </source>
</evidence>
<dbReference type="Gene3D" id="1.10.10.1200">
    <property type="entry name" value="MAGE homology domain, winged helix WH1 motif"/>
    <property type="match status" value="1"/>
</dbReference>
<dbReference type="GeneID" id="92184217"/>
<keyword evidence="4" id="KW-1185">Reference proteome</keyword>
<feature type="compositionally biased region" description="Acidic residues" evidence="1">
    <location>
        <begin position="31"/>
        <end position="41"/>
    </location>
</feature>
<gene>
    <name evidence="3" type="ORF">IAR55_006959</name>
</gene>
<feature type="region of interest" description="Disordered" evidence="1">
    <location>
        <begin position="375"/>
        <end position="420"/>
    </location>
</feature>
<accession>A0AAW0YTM8</accession>
<dbReference type="InterPro" id="IPR037445">
    <property type="entry name" value="MAGE"/>
</dbReference>
<dbReference type="Gene3D" id="1.10.10.1210">
    <property type="entry name" value="MAGE homology domain, winged helix WH2 motif"/>
    <property type="match status" value="1"/>
</dbReference>
<dbReference type="AlphaFoldDB" id="A0AAW0YTM8"/>
<feature type="domain" description="MAGE" evidence="2">
    <location>
        <begin position="76"/>
        <end position="140"/>
    </location>
</feature>
<dbReference type="GO" id="GO:0006281">
    <property type="term" value="P:DNA repair"/>
    <property type="evidence" value="ECO:0007669"/>
    <property type="project" value="TreeGrafter"/>
</dbReference>
<dbReference type="RefSeq" id="XP_066799729.1">
    <property type="nucleotide sequence ID" value="XM_066950037.1"/>
</dbReference>
<feature type="compositionally biased region" description="Basic and acidic residues" evidence="1">
    <location>
        <begin position="409"/>
        <end position="420"/>
    </location>
</feature>
<evidence type="ECO:0000259" key="2">
    <source>
        <dbReference type="PROSITE" id="PS50838"/>
    </source>
</evidence>
<dbReference type="SMART" id="SM01373">
    <property type="entry name" value="MAGE"/>
    <property type="match status" value="1"/>
</dbReference>
<protein>
    <recommendedName>
        <fullName evidence="2">MAGE domain-containing protein</fullName>
    </recommendedName>
</protein>
<feature type="compositionally biased region" description="Acidic residues" evidence="1">
    <location>
        <begin position="180"/>
        <end position="195"/>
    </location>
</feature>
<feature type="region of interest" description="Disordered" evidence="1">
    <location>
        <begin position="142"/>
        <end position="195"/>
    </location>
</feature>
<dbReference type="PANTHER" id="PTHR11736:SF14">
    <property type="entry name" value="NSE3 HOMOLOG, SMC5-SMC6 COMPLEX COMPONENT"/>
    <property type="match status" value="1"/>
</dbReference>
<comment type="caution">
    <text evidence="3">The sequence shown here is derived from an EMBL/GenBank/DDBJ whole genome shotgun (WGS) entry which is preliminary data.</text>
</comment>
<dbReference type="EMBL" id="JBCAWK010000014">
    <property type="protein sequence ID" value="KAK8844165.1"/>
    <property type="molecule type" value="Genomic_DNA"/>
</dbReference>
<dbReference type="InterPro" id="IPR002190">
    <property type="entry name" value="MHD_dom"/>
</dbReference>
<evidence type="ECO:0000256" key="1">
    <source>
        <dbReference type="SAM" id="MobiDB-lite"/>
    </source>
</evidence>
<dbReference type="Proteomes" id="UP001388673">
    <property type="component" value="Unassembled WGS sequence"/>
</dbReference>
<dbReference type="PANTHER" id="PTHR11736">
    <property type="entry name" value="MELANOMA-ASSOCIATED ANTIGEN MAGE ANTIGEN"/>
    <property type="match status" value="1"/>
</dbReference>